<dbReference type="SUPFAM" id="SSF159659">
    <property type="entry name" value="Cgl1923-like"/>
    <property type="match status" value="1"/>
</dbReference>
<name>A0ABX6YM67_9MICO</name>
<dbReference type="InterPro" id="IPR019151">
    <property type="entry name" value="Proteasome_assmbl_chaperone_2"/>
</dbReference>
<dbReference type="PIRSF" id="PIRSF028754">
    <property type="entry name" value="UCP028754"/>
    <property type="match status" value="1"/>
</dbReference>
<feature type="region of interest" description="Disordered" evidence="1">
    <location>
        <begin position="295"/>
        <end position="358"/>
    </location>
</feature>
<feature type="compositionally biased region" description="Basic and acidic residues" evidence="1">
    <location>
        <begin position="320"/>
        <end position="348"/>
    </location>
</feature>
<gene>
    <name evidence="2" type="ORF">HCR76_07810</name>
</gene>
<feature type="compositionally biased region" description="Acidic residues" evidence="1">
    <location>
        <begin position="349"/>
        <end position="358"/>
    </location>
</feature>
<dbReference type="InterPro" id="IPR008492">
    <property type="entry name" value="Rv2714-like"/>
</dbReference>
<protein>
    <submittedName>
        <fullName evidence="2">PAC2 family protein</fullName>
    </submittedName>
</protein>
<evidence type="ECO:0000313" key="2">
    <source>
        <dbReference type="EMBL" id="QPZ39911.1"/>
    </source>
</evidence>
<evidence type="ECO:0000313" key="3">
    <source>
        <dbReference type="Proteomes" id="UP000662814"/>
    </source>
</evidence>
<dbReference type="Pfam" id="PF09754">
    <property type="entry name" value="PAC2"/>
    <property type="match status" value="1"/>
</dbReference>
<dbReference type="EMBL" id="CP061169">
    <property type="protein sequence ID" value="QPZ39911.1"/>
    <property type="molecule type" value="Genomic_DNA"/>
</dbReference>
<keyword evidence="3" id="KW-1185">Reference proteome</keyword>
<reference evidence="2 3" key="1">
    <citation type="submission" date="2020-12" db="EMBL/GenBank/DDBJ databases">
        <title>Microbacterium sp. HY060.</title>
        <authorList>
            <person name="Zhou J."/>
        </authorList>
    </citation>
    <scope>NUCLEOTIDE SEQUENCE [LARGE SCALE GENOMIC DNA]</scope>
    <source>
        <strain evidence="2 3">HY60</strain>
    </source>
</reference>
<organism evidence="2 3">
    <name type="scientific">Paramicrobacterium chengjingii</name>
    <dbReference type="NCBI Taxonomy" id="2769067"/>
    <lineage>
        <taxon>Bacteria</taxon>
        <taxon>Bacillati</taxon>
        <taxon>Actinomycetota</taxon>
        <taxon>Actinomycetes</taxon>
        <taxon>Micrococcales</taxon>
        <taxon>Microbacteriaceae</taxon>
        <taxon>Paramicrobacterium</taxon>
    </lineage>
</organism>
<dbReference type="Proteomes" id="UP000662814">
    <property type="component" value="Chromosome"/>
</dbReference>
<accession>A0ABX6YM67</accession>
<evidence type="ECO:0000256" key="1">
    <source>
        <dbReference type="SAM" id="MobiDB-lite"/>
    </source>
</evidence>
<proteinExistence type="predicted"/>
<dbReference type="Gene3D" id="3.40.50.10900">
    <property type="entry name" value="PAC-like subunit"/>
    <property type="match status" value="1"/>
</dbReference>
<sequence length="358" mass="38866">MRVTDGLEFLGGRLLVVAFEGWNDAGDAATGAVRMLKDQLELVPLFDVDPELYFDFQFNRPLISADADGRKKLTWPSATLYGPTHPADPVDRLADDAELRISASNNDNIYLLVGTEPSRSWKAFCAELLDAALTHDISAIICLGSMLADVPHTRPISVFTSSESSEVRQALDVERSSYEGPVGVLSALSDAADILDIPTLSIWASVPHYVQHSPSPKAMLALIDKLEELVDVVIPRGDLMEQAEEWEQTIDSLASDDEEMAAYIKQLEAARDTVEAPEASGEAIAREFERYLRTSDGRRGPALSGDDTSKSQGPVVAPDDLSKSKGKASDEAAKEQQDAADEPSKERDDDADSDSDQA</sequence>
<dbReference type="InterPro" id="IPR038389">
    <property type="entry name" value="PSMG2_sf"/>
</dbReference>